<dbReference type="AlphaFoldDB" id="A0A1X7RVU4"/>
<sequence length="68" mass="7556">MYGSFGGGGTMHYGNLERVSKLKCPKRLSGRHVCGTFRAGQSSKRRYARDNLHIPLLPRLPRIVATNA</sequence>
<keyword evidence="2" id="KW-1185">Reference proteome</keyword>
<reference evidence="1 2" key="1">
    <citation type="submission" date="2016-06" db="EMBL/GenBank/DDBJ databases">
        <authorList>
            <person name="Kjaerup R.B."/>
            <person name="Dalgaard T.S."/>
            <person name="Juul-Madsen H.R."/>
        </authorList>
    </citation>
    <scope>NUCLEOTIDE SEQUENCE [LARGE SCALE GENOMIC DNA]</scope>
</reference>
<dbReference type="Proteomes" id="UP000215127">
    <property type="component" value="Chromosome 5"/>
</dbReference>
<evidence type="ECO:0000313" key="1">
    <source>
        <dbReference type="EMBL" id="SMQ51057.1"/>
    </source>
</evidence>
<evidence type="ECO:0000313" key="2">
    <source>
        <dbReference type="Proteomes" id="UP000215127"/>
    </source>
</evidence>
<organism evidence="1 2">
    <name type="scientific">Zymoseptoria tritici (strain ST99CH_3D7)</name>
    <dbReference type="NCBI Taxonomy" id="1276538"/>
    <lineage>
        <taxon>Eukaryota</taxon>
        <taxon>Fungi</taxon>
        <taxon>Dikarya</taxon>
        <taxon>Ascomycota</taxon>
        <taxon>Pezizomycotina</taxon>
        <taxon>Dothideomycetes</taxon>
        <taxon>Dothideomycetidae</taxon>
        <taxon>Mycosphaerellales</taxon>
        <taxon>Mycosphaerellaceae</taxon>
        <taxon>Zymoseptoria</taxon>
    </lineage>
</organism>
<name>A0A1X7RVU4_ZYMT9</name>
<dbReference type="EMBL" id="LT853696">
    <property type="protein sequence ID" value="SMQ51057.1"/>
    <property type="molecule type" value="Genomic_DNA"/>
</dbReference>
<protein>
    <submittedName>
        <fullName evidence="1">Uncharacterized protein</fullName>
    </submittedName>
</protein>
<accession>A0A1X7RVU4</accession>
<proteinExistence type="predicted"/>
<gene>
    <name evidence="1" type="ORF">ZT3D7_G6210</name>
</gene>